<sequence length="453" mass="51743">MFLIKSITLENSRPQDLSILVQDKLKLNRTRYPVPDLSVLDQLFDCLFYSSMCKEESELIQVTITFINPENPDPNPPKHIVPERWSCIVFDHHIPLSTKALAKLSKAADPSSSSIAVYYDHTGALYIWGMIDQAMHYQNFLNYESDRHSEQPGLFQVSISDIGTLHVLFDYELLATLKQNVLVKRYLDVLTIGPISKILKTNADFLKTAIQAYLKDCYPNEYYEDWEEFLDGLWIQTFSRLLLKIQNYQHGGAILIADNNIDLDIKYKIHYERLTLAMIAHAKASIDNFVTESIIDEYLQAGRRSISRGLYNAETISFNAKKGTSDEIKGAINFIASQSCVDGVVLFNRNMVSNGFGAVLKAKKMPRKIYISTTSTATAKSLIPHDPKHYGTRHRSMIAYCWNHPGSLGLVISQDGDIRAFSKIEDKLIMWENIKTQQYMTNKAQRHKNQQVK</sequence>
<dbReference type="RefSeq" id="WP_090883891.1">
    <property type="nucleotide sequence ID" value="NZ_FOGG01000010.1"/>
</dbReference>
<dbReference type="STRING" id="390241.SAMN04488023_11030"/>
<proteinExistence type="predicted"/>
<dbReference type="InterPro" id="IPR048551">
    <property type="entry name" value="DACNV"/>
</dbReference>
<dbReference type="AlphaFoldDB" id="A0A1H9PM38"/>
<dbReference type="EMBL" id="FOGG01000010">
    <property type="protein sequence ID" value="SER49386.1"/>
    <property type="molecule type" value="Genomic_DNA"/>
</dbReference>
<reference evidence="2 3" key="1">
    <citation type="submission" date="2016-10" db="EMBL/GenBank/DDBJ databases">
        <authorList>
            <person name="de Groot N.N."/>
        </authorList>
    </citation>
    <scope>NUCLEOTIDE SEQUENCE [LARGE SCALE GENOMIC DNA]</scope>
    <source>
        <strain evidence="2 3">DSM 18610</strain>
    </source>
</reference>
<organism evidence="2 3">
    <name type="scientific">Pedobacter rhizosphaerae</name>
    <dbReference type="NCBI Taxonomy" id="390241"/>
    <lineage>
        <taxon>Bacteria</taxon>
        <taxon>Pseudomonadati</taxon>
        <taxon>Bacteroidota</taxon>
        <taxon>Sphingobacteriia</taxon>
        <taxon>Sphingobacteriales</taxon>
        <taxon>Sphingobacteriaceae</taxon>
        <taxon>Pedobacter</taxon>
    </lineage>
</organism>
<dbReference type="OrthoDB" id="733084at2"/>
<gene>
    <name evidence="2" type="ORF">SAMN04488023_11030</name>
</gene>
<name>A0A1H9PM38_9SPHI</name>
<accession>A0A1H9PM38</accession>
<dbReference type="Pfam" id="PF21751">
    <property type="entry name" value="DACNV"/>
    <property type="match status" value="1"/>
</dbReference>
<feature type="domain" description="Probable sensor" evidence="1">
    <location>
        <begin position="32"/>
        <end position="131"/>
    </location>
</feature>
<dbReference type="Proteomes" id="UP000199572">
    <property type="component" value="Unassembled WGS sequence"/>
</dbReference>
<keyword evidence="3" id="KW-1185">Reference proteome</keyword>
<protein>
    <recommendedName>
        <fullName evidence="1">Probable sensor domain-containing protein</fullName>
    </recommendedName>
</protein>
<evidence type="ECO:0000259" key="1">
    <source>
        <dbReference type="Pfam" id="PF21751"/>
    </source>
</evidence>
<evidence type="ECO:0000313" key="2">
    <source>
        <dbReference type="EMBL" id="SER49386.1"/>
    </source>
</evidence>
<evidence type="ECO:0000313" key="3">
    <source>
        <dbReference type="Proteomes" id="UP000199572"/>
    </source>
</evidence>